<keyword evidence="5" id="KW-0347">Helicase</keyword>
<keyword evidence="11" id="KW-1185">Reference proteome</keyword>
<dbReference type="GO" id="GO:0003724">
    <property type="term" value="F:RNA helicase activity"/>
    <property type="evidence" value="ECO:0007669"/>
    <property type="project" value="UniProtKB-EC"/>
</dbReference>
<dbReference type="Gene3D" id="2.30.30.140">
    <property type="match status" value="2"/>
</dbReference>
<evidence type="ECO:0000256" key="2">
    <source>
        <dbReference type="ARBA" id="ARBA00022737"/>
    </source>
</evidence>
<dbReference type="PROSITE" id="PS51203">
    <property type="entry name" value="CS"/>
    <property type="match status" value="1"/>
</dbReference>
<dbReference type="Proteomes" id="UP000472265">
    <property type="component" value="Chromosome 8"/>
</dbReference>
<dbReference type="InterPro" id="IPR007052">
    <property type="entry name" value="CS_dom"/>
</dbReference>
<sequence length="959" mass="107988">MFQPVLRIDPSCLWGRVVCGDTETTKQYDNLLHQMNLFYHDVTQDLRRLQPTSLQEGEVCVVYWSAMKWWCRAVVESVFMDLASCQAHCLLVDHGERLVVPSDRIRVAVPHFLELPFWVRRFHLAGIKPMTLKLDLDIVDNIRLSSVSLCILSVLVYISLCSLLSELIGRFCLIFQICVNDDLVAKKFALYMREADGDGLDELDQFPVMLSSNILTQTVCTTSNKLAAQTQPRPGKHPDVTSCSWQPPLSVSACLNFTRRPLCLQMLRRKQHLTLSPAECYSWPAVARGCNTVIISHNADQPLSYLVPLLTHILLNSIYASRTSSTGPIAVLLCPGWEKIQAVYDLLEEMRVIQSLHPVTVLLGIGKDEPKAVRIPKNCLLLVTTPFSLVRLLSSHCFLFLRLYHLVLDEADQLFTLAPDEMATILQHFQKITLSGEKGSCSQQLVAVAKRWTSHMESLVANHMPHPCIVTTVLEEAALYGNVQQNILVTLESSKISVLLGALDFNPDVAQKTLIIASSAQEVEDVFKNCSPVIRSMLLISEKNARHVVGVLRYLGRTNAPLPPELLSFAQSVQLVREDQKTDRPLCSYLKSFGVCRDSSVCPDRHTFISHLDQSVLPATGVIEVVPLHIKTASVFYGRIVQKEEGGFQSMESEMTSYYAEKKSGAKELLEGGLYAVQENELFHRVKLLSVPDRGDRLFFSVFARFIDIGKEEEVKSHQILQLPEQFHSLPDQAVEIIVCRVKPTDAETNWHPKVTRAISQKIRGLQHRARAVFSLGNTVFVDPMVRVTQVPGMKTVINEYNVQSEILNTGMAVSNPEHLDLLRAFCQESKTGSSKEAGQLSGFHPQVRWHQTSDSVIVTVKLMNPESQRCDFYPDRVVYSGRVNGQMYRADLELQANIAADRCCWEMKSNEPVLKLVKQQQGRWERLLRNKVPEVVFFVEDTGEDNCYVNAESGSESD</sequence>
<reference evidence="10" key="2">
    <citation type="submission" date="2025-08" db="UniProtKB">
        <authorList>
            <consortium name="Ensembl"/>
        </authorList>
    </citation>
    <scope>IDENTIFICATION</scope>
</reference>
<dbReference type="Ensembl" id="ENSSAUT00010009038.1">
    <property type="protein sequence ID" value="ENSSAUP00010008444.1"/>
    <property type="gene ID" value="ENSSAUG00010004206.1"/>
</dbReference>
<keyword evidence="3" id="KW-0547">Nucleotide-binding</keyword>
<dbReference type="SUPFAM" id="SSF63748">
    <property type="entry name" value="Tudor/PWWP/MBT"/>
    <property type="match status" value="2"/>
</dbReference>
<evidence type="ECO:0000256" key="5">
    <source>
        <dbReference type="ARBA" id="ARBA00022806"/>
    </source>
</evidence>
<dbReference type="Gene3D" id="2.60.40.790">
    <property type="match status" value="1"/>
</dbReference>
<evidence type="ECO:0000256" key="7">
    <source>
        <dbReference type="ARBA" id="ARBA00047984"/>
    </source>
</evidence>
<dbReference type="Gene3D" id="3.40.50.300">
    <property type="entry name" value="P-loop containing nucleotide triphosphate hydrolases"/>
    <property type="match status" value="1"/>
</dbReference>
<keyword evidence="6" id="KW-0067">ATP-binding</keyword>
<dbReference type="InterPro" id="IPR027417">
    <property type="entry name" value="P-loop_NTPase"/>
</dbReference>
<dbReference type="GeneTree" id="ENSGT00420000029847"/>
<evidence type="ECO:0000259" key="8">
    <source>
        <dbReference type="PROSITE" id="PS50304"/>
    </source>
</evidence>
<evidence type="ECO:0000313" key="10">
    <source>
        <dbReference type="Ensembl" id="ENSSAUP00010008444.1"/>
    </source>
</evidence>
<evidence type="ECO:0000256" key="6">
    <source>
        <dbReference type="ARBA" id="ARBA00022840"/>
    </source>
</evidence>
<dbReference type="SUPFAM" id="SSF52540">
    <property type="entry name" value="P-loop containing nucleoside triphosphate hydrolases"/>
    <property type="match status" value="1"/>
</dbReference>
<dbReference type="InterPro" id="IPR035437">
    <property type="entry name" value="SNase_OB-fold_sf"/>
</dbReference>
<dbReference type="SUPFAM" id="SSF49764">
    <property type="entry name" value="HSP20-like chaperones"/>
    <property type="match status" value="1"/>
</dbReference>
<evidence type="ECO:0000256" key="3">
    <source>
        <dbReference type="ARBA" id="ARBA00022741"/>
    </source>
</evidence>
<evidence type="ECO:0000256" key="1">
    <source>
        <dbReference type="ARBA" id="ARBA00012552"/>
    </source>
</evidence>
<feature type="domain" description="Tudor" evidence="8">
    <location>
        <begin position="53"/>
        <end position="115"/>
    </location>
</feature>
<dbReference type="InterPro" id="IPR002999">
    <property type="entry name" value="Tudor"/>
</dbReference>
<organism evidence="10 11">
    <name type="scientific">Sparus aurata</name>
    <name type="common">Gilthead sea bream</name>
    <dbReference type="NCBI Taxonomy" id="8175"/>
    <lineage>
        <taxon>Eukaryota</taxon>
        <taxon>Metazoa</taxon>
        <taxon>Chordata</taxon>
        <taxon>Craniata</taxon>
        <taxon>Vertebrata</taxon>
        <taxon>Euteleostomi</taxon>
        <taxon>Actinopterygii</taxon>
        <taxon>Neopterygii</taxon>
        <taxon>Teleostei</taxon>
        <taxon>Neoteleostei</taxon>
        <taxon>Acanthomorphata</taxon>
        <taxon>Eupercaria</taxon>
        <taxon>Spariformes</taxon>
        <taxon>Sparidae</taxon>
        <taxon>Sparus</taxon>
    </lineage>
</organism>
<reference evidence="10" key="3">
    <citation type="submission" date="2025-09" db="UniProtKB">
        <authorList>
            <consortium name="Ensembl"/>
        </authorList>
    </citation>
    <scope>IDENTIFICATION</scope>
</reference>
<dbReference type="PANTHER" id="PTHR22655:SF2">
    <property type="entry name" value="ATP-DEPENDENT RNA HELICASE TDRD12-RELATED"/>
    <property type="match status" value="1"/>
</dbReference>
<dbReference type="AlphaFoldDB" id="A0A671U6L5"/>
<dbReference type="GO" id="GO:0016787">
    <property type="term" value="F:hydrolase activity"/>
    <property type="evidence" value="ECO:0007669"/>
    <property type="project" value="UniProtKB-KW"/>
</dbReference>
<dbReference type="CDD" id="cd20435">
    <property type="entry name" value="Tudor_TDRD12_rpt2"/>
    <property type="match status" value="1"/>
</dbReference>
<dbReference type="Gene3D" id="2.40.50.90">
    <property type="match status" value="2"/>
</dbReference>
<evidence type="ECO:0000313" key="11">
    <source>
        <dbReference type="Proteomes" id="UP000472265"/>
    </source>
</evidence>
<dbReference type="EC" id="3.6.4.13" evidence="1"/>
<evidence type="ECO:0000259" key="9">
    <source>
        <dbReference type="PROSITE" id="PS51203"/>
    </source>
</evidence>
<dbReference type="SMART" id="SM00333">
    <property type="entry name" value="TUDOR"/>
    <property type="match status" value="2"/>
</dbReference>
<dbReference type="GO" id="GO:0042078">
    <property type="term" value="P:germ-line stem cell division"/>
    <property type="evidence" value="ECO:0007669"/>
    <property type="project" value="TreeGrafter"/>
</dbReference>
<dbReference type="GO" id="GO:0005524">
    <property type="term" value="F:ATP binding"/>
    <property type="evidence" value="ECO:0007669"/>
    <property type="project" value="UniProtKB-KW"/>
</dbReference>
<feature type="domain" description="CS" evidence="9">
    <location>
        <begin position="843"/>
        <end position="929"/>
    </location>
</feature>
<proteinExistence type="predicted"/>
<accession>A0A671U6L5</accession>
<reference evidence="10" key="1">
    <citation type="submission" date="2021-04" db="EMBL/GenBank/DDBJ databases">
        <authorList>
            <consortium name="Wellcome Sanger Institute Data Sharing"/>
        </authorList>
    </citation>
    <scope>NUCLEOTIDE SEQUENCE [LARGE SCALE GENOMIC DNA]</scope>
</reference>
<name>A0A671U6L5_SPAAU</name>
<dbReference type="CDD" id="cd06463">
    <property type="entry name" value="p23_like"/>
    <property type="match status" value="1"/>
</dbReference>
<evidence type="ECO:0000256" key="4">
    <source>
        <dbReference type="ARBA" id="ARBA00022801"/>
    </source>
</evidence>
<keyword evidence="2" id="KW-0677">Repeat</keyword>
<keyword evidence="4" id="KW-0378">Hydrolase</keyword>
<dbReference type="PROSITE" id="PS50304">
    <property type="entry name" value="TUDOR"/>
    <property type="match status" value="1"/>
</dbReference>
<protein>
    <recommendedName>
        <fullName evidence="1">RNA helicase</fullName>
        <ecNumber evidence="1">3.6.4.13</ecNumber>
    </recommendedName>
</protein>
<dbReference type="InterPro" id="IPR008978">
    <property type="entry name" value="HSP20-like_chaperone"/>
</dbReference>
<comment type="catalytic activity">
    <reaction evidence="7">
        <text>ATP + H2O = ADP + phosphate + H(+)</text>
        <dbReference type="Rhea" id="RHEA:13065"/>
        <dbReference type="ChEBI" id="CHEBI:15377"/>
        <dbReference type="ChEBI" id="CHEBI:15378"/>
        <dbReference type="ChEBI" id="CHEBI:30616"/>
        <dbReference type="ChEBI" id="CHEBI:43474"/>
        <dbReference type="ChEBI" id="CHEBI:456216"/>
        <dbReference type="EC" id="3.6.4.13"/>
    </reaction>
</comment>
<dbReference type="Pfam" id="PF00567">
    <property type="entry name" value="TUDOR"/>
    <property type="match status" value="2"/>
</dbReference>
<dbReference type="PANTHER" id="PTHR22655">
    <property type="entry name" value="ATP-DEPENDENT RNA HELICASE TDRD12-RELATED"/>
    <property type="match status" value="1"/>
</dbReference>